<dbReference type="InterPro" id="IPR041670">
    <property type="entry name" value="Znf-CCHC_6"/>
</dbReference>
<dbReference type="Pfam" id="PF12157">
    <property type="entry name" value="DUF3591"/>
    <property type="match status" value="1"/>
</dbReference>
<feature type="region of interest" description="Disordered" evidence="8">
    <location>
        <begin position="1048"/>
        <end position="1142"/>
    </location>
</feature>
<organism evidence="10 11">
    <name type="scientific">Plasmodiophora brassicae</name>
    <name type="common">Clubroot disease agent</name>
    <dbReference type="NCBI Taxonomy" id="37360"/>
    <lineage>
        <taxon>Eukaryota</taxon>
        <taxon>Sar</taxon>
        <taxon>Rhizaria</taxon>
        <taxon>Endomyxa</taxon>
        <taxon>Phytomyxea</taxon>
        <taxon>Plasmodiophorida</taxon>
        <taxon>Plasmodiophoridae</taxon>
        <taxon>Plasmodiophora</taxon>
    </lineage>
</organism>
<dbReference type="SUPFAM" id="SSF47370">
    <property type="entry name" value="Bromodomain"/>
    <property type="match status" value="2"/>
</dbReference>
<reference evidence="10 11" key="1">
    <citation type="submission" date="2018-03" db="EMBL/GenBank/DDBJ databases">
        <authorList>
            <person name="Fogelqvist J."/>
        </authorList>
    </citation>
    <scope>NUCLEOTIDE SEQUENCE [LARGE SCALE GENOMIC DNA]</scope>
</reference>
<dbReference type="Pfam" id="PF00439">
    <property type="entry name" value="Bromodomain"/>
    <property type="match status" value="2"/>
</dbReference>
<evidence type="ECO:0000256" key="6">
    <source>
        <dbReference type="ARBA" id="ARBA00023242"/>
    </source>
</evidence>
<feature type="domain" description="Bromo" evidence="9">
    <location>
        <begin position="1283"/>
        <end position="1345"/>
    </location>
</feature>
<keyword evidence="5" id="KW-0804">Transcription</keyword>
<dbReference type="PROSITE" id="PS50014">
    <property type="entry name" value="BROMODOMAIN_2"/>
    <property type="match status" value="2"/>
</dbReference>
<protein>
    <recommendedName>
        <fullName evidence="9">Bromo domain-containing protein</fullName>
    </recommendedName>
</protein>
<evidence type="ECO:0000313" key="10">
    <source>
        <dbReference type="EMBL" id="SPQ94603.1"/>
    </source>
</evidence>
<dbReference type="InterPro" id="IPR001487">
    <property type="entry name" value="Bromodomain"/>
</dbReference>
<gene>
    <name evidence="10" type="ORF">PLBR_LOCUS1818</name>
</gene>
<dbReference type="GO" id="GO:0051123">
    <property type="term" value="P:RNA polymerase II preinitiation complex assembly"/>
    <property type="evidence" value="ECO:0007669"/>
    <property type="project" value="TreeGrafter"/>
</dbReference>
<dbReference type="GO" id="GO:0017025">
    <property type="term" value="F:TBP-class protein binding"/>
    <property type="evidence" value="ECO:0007669"/>
    <property type="project" value="InterPro"/>
</dbReference>
<proteinExistence type="inferred from homology"/>
<dbReference type="InterPro" id="IPR022591">
    <property type="entry name" value="TAF1_HAT_dom"/>
</dbReference>
<geneLocation type="mitochondrion" evidence="10"/>
<feature type="region of interest" description="Disordered" evidence="8">
    <location>
        <begin position="932"/>
        <end position="994"/>
    </location>
</feature>
<dbReference type="Pfam" id="PF15288">
    <property type="entry name" value="zf-CCHC_6"/>
    <property type="match status" value="1"/>
</dbReference>
<evidence type="ECO:0000256" key="2">
    <source>
        <dbReference type="ARBA" id="ARBA00009064"/>
    </source>
</evidence>
<feature type="region of interest" description="Disordered" evidence="8">
    <location>
        <begin position="14"/>
        <end position="48"/>
    </location>
</feature>
<dbReference type="GO" id="GO:0016251">
    <property type="term" value="F:RNA polymerase II general transcription initiation factor activity"/>
    <property type="evidence" value="ECO:0007669"/>
    <property type="project" value="InterPro"/>
</dbReference>
<evidence type="ECO:0000256" key="7">
    <source>
        <dbReference type="PROSITE-ProRule" id="PRU00035"/>
    </source>
</evidence>
<feature type="compositionally biased region" description="Acidic residues" evidence="8">
    <location>
        <begin position="19"/>
        <end position="30"/>
    </location>
</feature>
<evidence type="ECO:0000259" key="9">
    <source>
        <dbReference type="PROSITE" id="PS50014"/>
    </source>
</evidence>
<evidence type="ECO:0000256" key="3">
    <source>
        <dbReference type="ARBA" id="ARBA00023015"/>
    </source>
</evidence>
<keyword evidence="6" id="KW-0539">Nucleus</keyword>
<dbReference type="GO" id="GO:0005669">
    <property type="term" value="C:transcription factor TFIID complex"/>
    <property type="evidence" value="ECO:0007669"/>
    <property type="project" value="InterPro"/>
</dbReference>
<dbReference type="PANTHER" id="PTHR13900">
    <property type="entry name" value="TRANSCRIPTION INITIATION FACTOR TFIID"/>
    <property type="match status" value="1"/>
</dbReference>
<dbReference type="SMART" id="SM00297">
    <property type="entry name" value="BROMO"/>
    <property type="match status" value="2"/>
</dbReference>
<keyword evidence="10" id="KW-0496">Mitochondrion</keyword>
<dbReference type="Gene3D" id="1.20.920.10">
    <property type="entry name" value="Bromodomain-like"/>
    <property type="match status" value="2"/>
</dbReference>
<feature type="compositionally biased region" description="Basic and acidic residues" evidence="8">
    <location>
        <begin position="1187"/>
        <end position="1202"/>
    </location>
</feature>
<dbReference type="EMBL" id="OVEO01000003">
    <property type="protein sequence ID" value="SPQ94603.1"/>
    <property type="molecule type" value="Genomic_DNA"/>
</dbReference>
<evidence type="ECO:0000256" key="8">
    <source>
        <dbReference type="SAM" id="MobiDB-lite"/>
    </source>
</evidence>
<feature type="region of interest" description="Disordered" evidence="8">
    <location>
        <begin position="1175"/>
        <end position="1234"/>
    </location>
</feature>
<feature type="region of interest" description="Disordered" evidence="8">
    <location>
        <begin position="189"/>
        <end position="216"/>
    </location>
</feature>
<feature type="compositionally biased region" description="Low complexity" evidence="8">
    <location>
        <begin position="1211"/>
        <end position="1222"/>
    </location>
</feature>
<evidence type="ECO:0000313" key="11">
    <source>
        <dbReference type="Proteomes" id="UP000290189"/>
    </source>
</evidence>
<keyword evidence="4 7" id="KW-0103">Bromodomain</keyword>
<dbReference type="PROSITE" id="PS00633">
    <property type="entry name" value="BROMODOMAIN_1"/>
    <property type="match status" value="1"/>
</dbReference>
<dbReference type="InterPro" id="IPR036427">
    <property type="entry name" value="Bromodomain-like_sf"/>
</dbReference>
<dbReference type="GO" id="GO:0004402">
    <property type="term" value="F:histone acetyltransferase activity"/>
    <property type="evidence" value="ECO:0007669"/>
    <property type="project" value="InterPro"/>
</dbReference>
<dbReference type="InterPro" id="IPR018359">
    <property type="entry name" value="Bromodomain_CS"/>
</dbReference>
<evidence type="ECO:0000256" key="5">
    <source>
        <dbReference type="ARBA" id="ARBA00023163"/>
    </source>
</evidence>
<keyword evidence="3" id="KW-0805">Transcription regulation</keyword>
<dbReference type="Proteomes" id="UP000290189">
    <property type="component" value="Unassembled WGS sequence"/>
</dbReference>
<dbReference type="CDD" id="cd04369">
    <property type="entry name" value="Bromodomain"/>
    <property type="match status" value="1"/>
</dbReference>
<sequence>MAYIDDREMAYRALHHESDESEDFDADDAADNGLQVARRPESKKPSAPAVNAIQFPIVDLPPPPTVHVPMPPVLRKDEDGSDILKFSTMYFTTANLLPEATTRRYRFPKLSIPQAIERQIIEDESTFLSGPASGTSSDDTGLATSAEEAPFAMPMKEAPGELVGIDLTVRLDDSAFALVEQLEWEQGIRWSDGRDQPSSPVSSVQSLSSPPPVAPAHVPDIEAGLDAEFNAAFGADPADPLPERHERISIKVDLRRRKPSRTVFADERAVVSALPDADLPRSKFWEGTSAPSASVHAAELPPLMPPLSSVNPDFDSMDWLSTVVWDETQAKQHRPMMTALLLNENDPNMIFAEGETAVAAESQRSDDVDLATRFNLSLDDSELYANAGVEERTVVGRAAVQHALFAQDLARPVYKSYFTEDELRWFHRPRARLDAAFISPRYTDKPRIVDSASARKYVPKKESEVSARDGRVILAEFVEEHPPLIANVGMASELVTYYRQKHSNDQTQPVVADGMVKVLSPEKDDESPFIADVRQGSSVMSMNNNMFAAPVFQHAISPTDFLLSRSPKRANWVIREVPALYTVGQIQPKVQVKTPNARDANAALKDMLSVFIYRLLRQNPKLLIADVFDAFPTQSETAIRAKLKEVADFQRGGHESGCWVLNQERAKLPSESAIREMVTPENMCEFASMRAGQHRLEMLGIEELLVWTPQLSTIISKLQPGLLKRQLEYIEEELQLTPWNLTSNFVSAVQGRCLLKLQGPGNPLGHGAGFSYIKAPHRFEADPTAPKIAPAKALTGTDKDLRKLNMQELFDALVFFGISEQEVKSLARWKRVALLRQLSSDATLNGEVTQFGRFARQQRNTNRVQHQRFLKEAQKIFDRQCEVLRCSVPPSLDDRSSEDEADELAADLEDMLDDRAASAPATADQEQAEYDKFMREQSSKAAAASQPPPPATDVQAMDVDEGKVVVAAPTQGPAPGVPSTKPKTIRRRIRRREVTRDLDGTEHERVTIIDDPAWVEAYLADKVDNGSRLKALEDALSSSAAAFNAATGTPPVADGSTTPMPVGKAGESAKSRIFRTKRDDMKSGRSRKRLLPGTTSGARSASRRMKEARAGAKPRAPRPSRPRPPRTPVLGPNGKPMVKCSSCRQFGHTKSNRKCPNHPDNLVLKVTDAESRVTLSLTKVPTPQRHAHGEKGTEHRRADGEPHQPTPKAHPPAAAKAASAPSTKKKRKRDRERSIAVVADGEAERCLKRRASFRRRGDPQITLNSFFNSALDATSDVIGVATFSKPVTDDIAPNYSTIVKKPMYIDLMKKKVRECAYTSRADFVADLELIESNSVAYNGPENFLTLHAKIVVDAAKRDLENNRAAVEETERHLVEYHELQALWARLGAIIETLWANPDSILFRFNVKKSEVPDYHQKIRSPVSLTSMKERLERSEYDSVKAFTHDLDLLVSNAVTYNGTGNPIADQAQRLRRLAYEQLDLSVPPA</sequence>
<dbReference type="InterPro" id="IPR040240">
    <property type="entry name" value="TAF1"/>
</dbReference>
<evidence type="ECO:0000256" key="1">
    <source>
        <dbReference type="ARBA" id="ARBA00004123"/>
    </source>
</evidence>
<accession>A0A3P3Y360</accession>
<feature type="compositionally biased region" description="Low complexity" evidence="8">
    <location>
        <begin position="196"/>
        <end position="208"/>
    </location>
</feature>
<evidence type="ECO:0000256" key="4">
    <source>
        <dbReference type="ARBA" id="ARBA00023117"/>
    </source>
</evidence>
<comment type="similarity">
    <text evidence="2">Belongs to the TAF1 family.</text>
</comment>
<feature type="domain" description="Bromo" evidence="9">
    <location>
        <begin position="1394"/>
        <end position="1464"/>
    </location>
</feature>
<comment type="subcellular location">
    <subcellularLocation>
        <location evidence="1">Nucleus</location>
    </subcellularLocation>
</comment>
<dbReference type="PANTHER" id="PTHR13900:SF0">
    <property type="entry name" value="TRANSCRIPTION INITIATION FACTOR TFIID SUBUNIT 1"/>
    <property type="match status" value="1"/>
</dbReference>
<name>A0A3P3Y360_PLABS</name>
<dbReference type="PRINTS" id="PR00503">
    <property type="entry name" value="BROMODOMAIN"/>
</dbReference>
<feature type="compositionally biased region" description="Basic residues" evidence="8">
    <location>
        <begin position="1115"/>
        <end position="1124"/>
    </location>
</feature>